<dbReference type="eggNOG" id="COG5616">
    <property type="taxonomic scope" value="Bacteria"/>
</dbReference>
<proteinExistence type="predicted"/>
<evidence type="ECO:0000313" key="1">
    <source>
        <dbReference type="EMBL" id="CDF78870.1"/>
    </source>
</evidence>
<evidence type="ECO:0000313" key="2">
    <source>
        <dbReference type="Proteomes" id="UP000016160"/>
    </source>
</evidence>
<sequence length="539" mass="61056">MLPILNTTLVDSEPEILDELNLILSSDLFARSSVLSKFLKFIVEETLAGRTNGLKEYTIAVNGLGKSLDFNPQIDAIIRIHAGRLRRSLNEYYVGSGKNDRIKIEVIKGTYIPVFRSNVINKPDEVLQKKSKPIEFSRSKLTLAVLPFRNLCPDKEYQFFVEGFGEELTRIFSSESNIAVVAHHSARKYASIEEDIRIIGADLGAHYLINGSVKRSNTEIRVSVGLVETLNGMLIWSKDYSHVLEKEKIFDIQDQINNEVFSILSGHYGFIIRDSIADKHDKMDQNLNSFDAVFWNYHAQMSHSIEACKTSRKALEDALANDINNVMCMVMLADLYLNLHLLGYPNIDDPVNEAYRLIKKAIKFAPRSQRAHLAFGWVNICLGEKEKAIQSLKYSLKLGPLSASTRGDIGFSLICAGEYKQSYSLLLQALELNPYCPWWYFMGFFFIHFNNENYEEALQSANNMNASEDVFLNPLLTAAAKGQMGLVLEAQTEVNLLQQKFQPILENLRMHLEFIVLDHNLVDKILTGVRKAGLEIVSK</sequence>
<dbReference type="SUPFAM" id="SSF48452">
    <property type="entry name" value="TPR-like"/>
    <property type="match status" value="1"/>
</dbReference>
<organism evidence="1 2">
    <name type="scientific">Formosa agariphila (strain DSM 15362 / KCTC 12365 / LMG 23005 / KMM 3901 / M-2Alg 35-1)</name>
    <dbReference type="NCBI Taxonomy" id="1347342"/>
    <lineage>
        <taxon>Bacteria</taxon>
        <taxon>Pseudomonadati</taxon>
        <taxon>Bacteroidota</taxon>
        <taxon>Flavobacteriia</taxon>
        <taxon>Flavobacteriales</taxon>
        <taxon>Flavobacteriaceae</taxon>
        <taxon>Formosa</taxon>
    </lineage>
</organism>
<dbReference type="Gene3D" id="1.25.40.10">
    <property type="entry name" value="Tetratricopeptide repeat domain"/>
    <property type="match status" value="1"/>
</dbReference>
<gene>
    <name evidence="1" type="ORF">BN863_11580</name>
</gene>
<reference evidence="1 2" key="1">
    <citation type="journal article" date="2013" name="Appl. Environ. Microbiol.">
        <title>The genome of the alga-associated marine flavobacterium Formosa agariphila KMM 3901T reveals a broad potential for degradation of algal polysaccharides.</title>
        <authorList>
            <person name="Mann A.J."/>
            <person name="Hahnke R.L."/>
            <person name="Huang S."/>
            <person name="Werner J."/>
            <person name="Xing P."/>
            <person name="Barbeyron T."/>
            <person name="Huettel B."/>
            <person name="Stueber K."/>
            <person name="Reinhardt R."/>
            <person name="Harder J."/>
            <person name="Gloeckner F.O."/>
            <person name="Amann R.I."/>
            <person name="Teeling H."/>
        </authorList>
    </citation>
    <scope>NUCLEOTIDE SEQUENCE [LARGE SCALE GENOMIC DNA]</scope>
    <source>
        <strain evidence="2">DSM 15362 / KCTC 12365 / LMG 23005 / KMM 3901</strain>
    </source>
</reference>
<dbReference type="AlphaFoldDB" id="T2KJC4"/>
<dbReference type="Proteomes" id="UP000016160">
    <property type="component" value="Chromosome"/>
</dbReference>
<keyword evidence="2" id="KW-1185">Reference proteome</keyword>
<dbReference type="HOGENOM" id="CLU_019981_3_0_10"/>
<protein>
    <submittedName>
        <fullName evidence="1">Adenylate cyclase</fullName>
    </submittedName>
</protein>
<dbReference type="OrthoDB" id="1295312at2"/>
<dbReference type="InterPro" id="IPR011990">
    <property type="entry name" value="TPR-like_helical_dom_sf"/>
</dbReference>
<dbReference type="eggNOG" id="COG0457">
    <property type="taxonomic scope" value="Bacteria"/>
</dbReference>
<name>T2KJC4_FORAG</name>
<dbReference type="PATRIC" id="fig|1347342.6.peg.1167"/>
<dbReference type="EMBL" id="HG315671">
    <property type="protein sequence ID" value="CDF78870.1"/>
    <property type="molecule type" value="Genomic_DNA"/>
</dbReference>
<dbReference type="RefSeq" id="WP_038528479.1">
    <property type="nucleotide sequence ID" value="NZ_HG315671.1"/>
</dbReference>
<accession>T2KJC4</accession>
<dbReference type="STRING" id="1347342.BN863_11580"/>